<organism evidence="3 4">
    <name type="scientific">Nannocystis pusilla</name>
    <dbReference type="NCBI Taxonomy" id="889268"/>
    <lineage>
        <taxon>Bacteria</taxon>
        <taxon>Pseudomonadati</taxon>
        <taxon>Myxococcota</taxon>
        <taxon>Polyangia</taxon>
        <taxon>Nannocystales</taxon>
        <taxon>Nannocystaceae</taxon>
        <taxon>Nannocystis</taxon>
    </lineage>
</organism>
<dbReference type="Pfam" id="PF13620">
    <property type="entry name" value="CarboxypepD_reg"/>
    <property type="match status" value="1"/>
</dbReference>
<dbReference type="SUPFAM" id="SSF49464">
    <property type="entry name" value="Carboxypeptidase regulatory domain-like"/>
    <property type="match status" value="1"/>
</dbReference>
<dbReference type="RefSeq" id="WP_224191812.1">
    <property type="nucleotide sequence ID" value="NZ_JAIRAU010000011.1"/>
</dbReference>
<name>A0ABS7TPQ1_9BACT</name>
<protein>
    <submittedName>
        <fullName evidence="3">CapA family protein</fullName>
    </submittedName>
</protein>
<comment type="caution">
    <text evidence="3">The sequence shown here is derived from an EMBL/GenBank/DDBJ whole genome shotgun (WGS) entry which is preliminary data.</text>
</comment>
<dbReference type="InterPro" id="IPR029052">
    <property type="entry name" value="Metallo-depent_PP-like"/>
</dbReference>
<dbReference type="PANTHER" id="PTHR33393:SF11">
    <property type="entry name" value="POLYGLUTAMINE SYNTHESIS ACCESSORY PROTEIN RV0574C-RELATED"/>
    <property type="match status" value="1"/>
</dbReference>
<dbReference type="EMBL" id="JAIRAU010000011">
    <property type="protein sequence ID" value="MBZ5710041.1"/>
    <property type="molecule type" value="Genomic_DNA"/>
</dbReference>
<proteinExistence type="inferred from homology"/>
<reference evidence="3" key="1">
    <citation type="submission" date="2021-08" db="EMBL/GenBank/DDBJ databases">
        <authorList>
            <person name="Stevens D.C."/>
        </authorList>
    </citation>
    <scope>NUCLEOTIDE SEQUENCE</scope>
    <source>
        <strain evidence="3">DSM 53165</strain>
    </source>
</reference>
<dbReference type="Gene3D" id="2.60.120.260">
    <property type="entry name" value="Galactose-binding domain-like"/>
    <property type="match status" value="1"/>
</dbReference>
<dbReference type="PANTHER" id="PTHR33393">
    <property type="entry name" value="POLYGLUTAMINE SYNTHESIS ACCESSORY PROTEIN RV0574C-RELATED"/>
    <property type="match status" value="1"/>
</dbReference>
<sequence>MRSIFIVRPRMLGPALYAGLSVATISDAEANDLPIKTAHITTKIALAGTVVDRQGQPVSGATVQVLAFGAGAANAGRTASTGATGGFELQDLDRRSVLLKITRAGYYTEIIPADLHRPLSEASSSVGNLTLTAKKTGRVRLMFVGDTMFGRRFTDEDQDGLQEAGDLIRANSRVADAQKVVSYVADALKSADYALANLECAVSADPVSEHPYKSYTFYSHPDTLAGLNTAGIDGVSLGNNHVFDYMDDGLYDTINAVADHDLDFTGAEMSESAALDTVIRRTISGVPLSLQGYTNLRADGTSLTDYLLVALDPDKPGALYAHADNFESFFAGEEGRFRVPMIHGGAEYSSYPIDNMRAHFVDLVDRGAGLVVAHHTHTMHGIGLVDPGDGPKFVLMSLGNFIFDQSTFVTTQSLIAVADVDQTANGFDVARLELIPVHVENYVPKLLAGRALERHARQLGHLSSTLPLTPSGSSQPDGLRGAVVFPWRQRVVALRDASQYLTHATAESVSLTVKSGSAGPIAFTRKNATDALVGVKTGAAAKVEVGRDILLYGDFEDVDVDGDWLEGFAWDQSEYRHVQSSQVYSGVGAAVLIRRDDHKNDTEMPVRRTIPIPGGAKLTLRGHVRADTGGTFKVMTQFYDADGDSLGTSERYTHSGGTYDWTQFTASFTAPAGAASIRVSLKQSPPEDGEGRVYVDDLALIQWDPKPADGKAGLALPGPNNYSYLRFSDIAAGATRLAVTMTHKTYAAK</sequence>
<comment type="similarity">
    <text evidence="1">Belongs to the CapA family.</text>
</comment>
<feature type="domain" description="Capsule synthesis protein CapA" evidence="2">
    <location>
        <begin position="140"/>
        <end position="405"/>
    </location>
</feature>
<gene>
    <name evidence="3" type="ORF">K7C98_12325</name>
</gene>
<evidence type="ECO:0000256" key="1">
    <source>
        <dbReference type="ARBA" id="ARBA00005662"/>
    </source>
</evidence>
<dbReference type="SUPFAM" id="SSF56300">
    <property type="entry name" value="Metallo-dependent phosphatases"/>
    <property type="match status" value="1"/>
</dbReference>
<evidence type="ECO:0000313" key="3">
    <source>
        <dbReference type="EMBL" id="MBZ5710041.1"/>
    </source>
</evidence>
<dbReference type="InterPro" id="IPR019079">
    <property type="entry name" value="Capsule_synth_CapA"/>
</dbReference>
<dbReference type="InterPro" id="IPR008969">
    <property type="entry name" value="CarboxyPept-like_regulatory"/>
</dbReference>
<dbReference type="InterPro" id="IPR052169">
    <property type="entry name" value="CW_Biosynth-Accessory"/>
</dbReference>
<keyword evidence="4" id="KW-1185">Reference proteome</keyword>
<dbReference type="Proteomes" id="UP001139031">
    <property type="component" value="Unassembled WGS sequence"/>
</dbReference>
<dbReference type="Gene3D" id="2.60.40.1120">
    <property type="entry name" value="Carboxypeptidase-like, regulatory domain"/>
    <property type="match status" value="1"/>
</dbReference>
<evidence type="ECO:0000313" key="4">
    <source>
        <dbReference type="Proteomes" id="UP001139031"/>
    </source>
</evidence>
<dbReference type="Pfam" id="PF09587">
    <property type="entry name" value="PGA_cap"/>
    <property type="match status" value="1"/>
</dbReference>
<dbReference type="CDD" id="cd07381">
    <property type="entry name" value="MPP_CapA"/>
    <property type="match status" value="1"/>
</dbReference>
<dbReference type="SMART" id="SM00854">
    <property type="entry name" value="PGA_cap"/>
    <property type="match status" value="1"/>
</dbReference>
<accession>A0ABS7TPQ1</accession>
<evidence type="ECO:0000259" key="2">
    <source>
        <dbReference type="SMART" id="SM00854"/>
    </source>
</evidence>